<sequence>MNEAIDFSDIPELGDEFFANATRREARVQKQTVVVDRDVYEWFNEHVPESSKLISQVLRNYMDEQKKRSAD</sequence>
<dbReference type="EMBL" id="JAADJT010000015">
    <property type="protein sequence ID" value="NGZ87891.1"/>
    <property type="molecule type" value="Genomic_DNA"/>
</dbReference>
<evidence type="ECO:0000313" key="2">
    <source>
        <dbReference type="Proteomes" id="UP000666369"/>
    </source>
</evidence>
<dbReference type="Proteomes" id="UP000666369">
    <property type="component" value="Unassembled WGS sequence"/>
</dbReference>
<proteinExistence type="predicted"/>
<gene>
    <name evidence="1" type="ORF">GW587_26975</name>
</gene>
<name>A0ABX0FT71_9BURK</name>
<protein>
    <submittedName>
        <fullName evidence="1">BrnA antitoxin family protein</fullName>
    </submittedName>
</protein>
<organism evidence="1 2">
    <name type="scientific">Duganella aceris</name>
    <dbReference type="NCBI Taxonomy" id="2703883"/>
    <lineage>
        <taxon>Bacteria</taxon>
        <taxon>Pseudomonadati</taxon>
        <taxon>Pseudomonadota</taxon>
        <taxon>Betaproteobacteria</taxon>
        <taxon>Burkholderiales</taxon>
        <taxon>Oxalobacteraceae</taxon>
        <taxon>Telluria group</taxon>
        <taxon>Duganella</taxon>
    </lineage>
</organism>
<keyword evidence="2" id="KW-1185">Reference proteome</keyword>
<accession>A0ABX0FT71</accession>
<evidence type="ECO:0000313" key="1">
    <source>
        <dbReference type="EMBL" id="NGZ87891.1"/>
    </source>
</evidence>
<reference evidence="2" key="1">
    <citation type="submission" date="2023-07" db="EMBL/GenBank/DDBJ databases">
        <title>Duganella aceri sp. nov., isolated from tree sap.</title>
        <authorList>
            <person name="Kim I.S."/>
        </authorList>
    </citation>
    <scope>NUCLEOTIDE SEQUENCE [LARGE SCALE GENOMIC DNA]</scope>
    <source>
        <strain evidence="2">SAP-35</strain>
    </source>
</reference>
<dbReference type="RefSeq" id="WP_166108012.1">
    <property type="nucleotide sequence ID" value="NZ_JAADJT010000015.1"/>
</dbReference>
<comment type="caution">
    <text evidence="1">The sequence shown here is derived from an EMBL/GenBank/DDBJ whole genome shotgun (WGS) entry which is preliminary data.</text>
</comment>